<dbReference type="Proteomes" id="UP000275385">
    <property type="component" value="Unassembled WGS sequence"/>
</dbReference>
<gene>
    <name evidence="2" type="ORF">DL546_007113</name>
</gene>
<keyword evidence="3" id="KW-1185">Reference proteome</keyword>
<dbReference type="PANTHER" id="PTHR47751">
    <property type="entry name" value="SUPERFAMILY HYDROLASE, PUTATIVE (AFU_ORTHOLOGUE AFUA_2G16580)-RELATED"/>
    <property type="match status" value="1"/>
</dbReference>
<evidence type="ECO:0000313" key="2">
    <source>
        <dbReference type="EMBL" id="RKU46133.1"/>
    </source>
</evidence>
<dbReference type="Gene3D" id="3.40.50.1820">
    <property type="entry name" value="alpha/beta hydrolase"/>
    <property type="match status" value="1"/>
</dbReference>
<proteinExistence type="inferred from homology"/>
<accession>A0A420YE24</accession>
<dbReference type="PANTHER" id="PTHR47751:SF1">
    <property type="entry name" value="SUPERFAMILY HYDROLASE, PUTATIVE (AFU_ORTHOLOGUE AFUA_2G16580)-RELATED"/>
    <property type="match status" value="1"/>
</dbReference>
<organism evidence="2 3">
    <name type="scientific">Coniochaeta pulveracea</name>
    <dbReference type="NCBI Taxonomy" id="177199"/>
    <lineage>
        <taxon>Eukaryota</taxon>
        <taxon>Fungi</taxon>
        <taxon>Dikarya</taxon>
        <taxon>Ascomycota</taxon>
        <taxon>Pezizomycotina</taxon>
        <taxon>Sordariomycetes</taxon>
        <taxon>Sordariomycetidae</taxon>
        <taxon>Coniochaetales</taxon>
        <taxon>Coniochaetaceae</taxon>
        <taxon>Coniochaeta</taxon>
    </lineage>
</organism>
<dbReference type="EMBL" id="QVQW01000016">
    <property type="protein sequence ID" value="RKU46133.1"/>
    <property type="molecule type" value="Genomic_DNA"/>
</dbReference>
<evidence type="ECO:0000313" key="3">
    <source>
        <dbReference type="Proteomes" id="UP000275385"/>
    </source>
</evidence>
<reference evidence="2 3" key="1">
    <citation type="submission" date="2018-08" db="EMBL/GenBank/DDBJ databases">
        <title>Draft genome of the lignicolous fungus Coniochaeta pulveracea.</title>
        <authorList>
            <person name="Borstlap C.J."/>
            <person name="De Witt R.N."/>
            <person name="Botha A."/>
            <person name="Volschenk H."/>
        </authorList>
    </citation>
    <scope>NUCLEOTIDE SEQUENCE [LARGE SCALE GENOMIC DNA]</scope>
    <source>
        <strain evidence="2 3">CAB683</strain>
    </source>
</reference>
<dbReference type="OrthoDB" id="2498029at2759"/>
<dbReference type="AlphaFoldDB" id="A0A420YE24"/>
<comment type="caution">
    <text evidence="2">The sequence shown here is derived from an EMBL/GenBank/DDBJ whole genome shotgun (WGS) entry which is preliminary data.</text>
</comment>
<protein>
    <submittedName>
        <fullName evidence="2">Uncharacterized protein</fullName>
    </submittedName>
</protein>
<dbReference type="InterPro" id="IPR051411">
    <property type="entry name" value="Polyketide_trans_af380"/>
</dbReference>
<comment type="similarity">
    <text evidence="1">Belongs to the polyketide transferase af380 family.</text>
</comment>
<name>A0A420YE24_9PEZI</name>
<dbReference type="InterPro" id="IPR029058">
    <property type="entry name" value="AB_hydrolase_fold"/>
</dbReference>
<sequence>MHPHVPRCQGTSASSSMLFLSAMMSPTFSSSSQFMNFDPFNDSEPILLRPLLSMSGDQAHSREVSETAYASAAEPRELVWISGAGHVDLYDRCGPHPVRQDDQCLPYQPRLVPVPGCCCWG</sequence>
<evidence type="ECO:0000256" key="1">
    <source>
        <dbReference type="ARBA" id="ARBA00029464"/>
    </source>
</evidence>
<dbReference type="Gene3D" id="1.10.10.800">
    <property type="match status" value="1"/>
</dbReference>
<dbReference type="STRING" id="177199.A0A420YE24"/>